<organism evidence="1 2">
    <name type="scientific">Saguinus oedipus</name>
    <name type="common">Cotton-top tamarin</name>
    <name type="synonym">Oedipomidas oedipus</name>
    <dbReference type="NCBI Taxonomy" id="9490"/>
    <lineage>
        <taxon>Eukaryota</taxon>
        <taxon>Metazoa</taxon>
        <taxon>Chordata</taxon>
        <taxon>Craniata</taxon>
        <taxon>Vertebrata</taxon>
        <taxon>Euteleostomi</taxon>
        <taxon>Mammalia</taxon>
        <taxon>Eutheria</taxon>
        <taxon>Euarchontoglires</taxon>
        <taxon>Primates</taxon>
        <taxon>Haplorrhini</taxon>
        <taxon>Platyrrhini</taxon>
        <taxon>Cebidae</taxon>
        <taxon>Callitrichinae</taxon>
        <taxon>Saguinus</taxon>
    </lineage>
</organism>
<name>A0ABQ9VDT4_SAGOE</name>
<gene>
    <name evidence="1" type="ORF">P7K49_012596</name>
</gene>
<reference evidence="1 2" key="1">
    <citation type="submission" date="2023-05" db="EMBL/GenBank/DDBJ databases">
        <title>B98-5 Cell Line De Novo Hybrid Assembly: An Optical Mapping Approach.</title>
        <authorList>
            <person name="Kananen K."/>
            <person name="Auerbach J.A."/>
            <person name="Kautto E."/>
            <person name="Blachly J.S."/>
        </authorList>
    </citation>
    <scope>NUCLEOTIDE SEQUENCE [LARGE SCALE GENOMIC DNA]</scope>
    <source>
        <strain evidence="1">B95-8</strain>
        <tissue evidence="1">Cell line</tissue>
    </source>
</reference>
<sequence length="197" mass="22463">MYLSLNLAEQYGLWDNKDSSGLPAAVCHGFCDHHQLQTQESCDQHWDEMPPCQAMRQWQQLWPSHQQVWIRPDFTKPCCILCFGCCGMVYLHFFTQENNEFALTELLKLAHCSFIFSSPPHILQETVLAFACEIQFTYALRTVRVLGQKYVKNPAFGLQKVSSSDSSPFLPLYLKPVIGFSVPLPQSLCLICIPDSP</sequence>
<protein>
    <submittedName>
        <fullName evidence="1">Uncharacterized protein</fullName>
    </submittedName>
</protein>
<dbReference type="EMBL" id="JASSZA010000006">
    <property type="protein sequence ID" value="KAK2107431.1"/>
    <property type="molecule type" value="Genomic_DNA"/>
</dbReference>
<evidence type="ECO:0000313" key="2">
    <source>
        <dbReference type="Proteomes" id="UP001266305"/>
    </source>
</evidence>
<comment type="caution">
    <text evidence="1">The sequence shown here is derived from an EMBL/GenBank/DDBJ whole genome shotgun (WGS) entry which is preliminary data.</text>
</comment>
<dbReference type="Proteomes" id="UP001266305">
    <property type="component" value="Unassembled WGS sequence"/>
</dbReference>
<proteinExistence type="predicted"/>
<keyword evidence="2" id="KW-1185">Reference proteome</keyword>
<accession>A0ABQ9VDT4</accession>
<evidence type="ECO:0000313" key="1">
    <source>
        <dbReference type="EMBL" id="KAK2107431.1"/>
    </source>
</evidence>